<comment type="subcellular location">
    <subcellularLocation>
        <location evidence="1">Cell membrane</location>
        <topology evidence="1">Multi-pass membrane protein</topology>
    </subcellularLocation>
</comment>
<sequence length="327" mass="35811">MDLPETSGRPDGLAWAVAFPPDVRPVAGEPRPPGQGGWDWLHYDLVHSRARAAIEAEPVFPPFALRLLTGTDETPRIVSDGEAVAGVLPSFARTSGPDQQEIVWWRFAMLPGRLITARRRPMRSLADVWSALRTGPVPGGPMELLDGAITDFARDARRRVAALEDSLDSAEDTLLDRSLSADLSGVGPRFGLVRRDLTDIKRALTPLVRLLDEDAEELPAWAKQIPHDAARTVLVGALEEIAALHDRARALQDELTTRLAEETNRRLYIVSVVTTVVMPATLVVGFFGMNTGGLLWANHNWGTAFAAAVCLVAMLGTLLLMRWKRLL</sequence>
<dbReference type="OrthoDB" id="9803484at2"/>
<keyword evidence="13" id="KW-1185">Reference proteome</keyword>
<dbReference type="GO" id="GO:0000287">
    <property type="term" value="F:magnesium ion binding"/>
    <property type="evidence" value="ECO:0007669"/>
    <property type="project" value="TreeGrafter"/>
</dbReference>
<gene>
    <name evidence="12" type="ORF">F1189_17730</name>
</gene>
<evidence type="ECO:0000256" key="2">
    <source>
        <dbReference type="ARBA" id="ARBA00009765"/>
    </source>
</evidence>
<comment type="similarity">
    <text evidence="2">Belongs to the CorA metal ion transporter (MIT) (TC 1.A.35) family.</text>
</comment>
<accession>A0A5M6ISA0</accession>
<keyword evidence="10 11" id="KW-0472">Membrane</keyword>
<proteinExistence type="inferred from homology"/>
<dbReference type="GO" id="GO:0015087">
    <property type="term" value="F:cobalt ion transmembrane transporter activity"/>
    <property type="evidence" value="ECO:0007669"/>
    <property type="project" value="TreeGrafter"/>
</dbReference>
<evidence type="ECO:0000256" key="4">
    <source>
        <dbReference type="ARBA" id="ARBA00022475"/>
    </source>
</evidence>
<keyword evidence="8 11" id="KW-1133">Transmembrane helix</keyword>
<evidence type="ECO:0000256" key="9">
    <source>
        <dbReference type="ARBA" id="ARBA00023065"/>
    </source>
</evidence>
<dbReference type="EMBL" id="VWPK01000028">
    <property type="protein sequence ID" value="KAA5610767.1"/>
    <property type="molecule type" value="Genomic_DNA"/>
</dbReference>
<feature type="transmembrane region" description="Helical" evidence="11">
    <location>
        <begin position="301"/>
        <end position="321"/>
    </location>
</feature>
<dbReference type="InterPro" id="IPR002523">
    <property type="entry name" value="MgTranspt_CorA/ZnTranspt_ZntB"/>
</dbReference>
<protein>
    <submittedName>
        <fullName evidence="12">Magnesium transporter</fullName>
    </submittedName>
</protein>
<evidence type="ECO:0000256" key="11">
    <source>
        <dbReference type="SAM" id="Phobius"/>
    </source>
</evidence>
<evidence type="ECO:0000313" key="13">
    <source>
        <dbReference type="Proteomes" id="UP000325255"/>
    </source>
</evidence>
<dbReference type="InterPro" id="IPR045861">
    <property type="entry name" value="CorA_cytoplasmic_dom"/>
</dbReference>
<dbReference type="InterPro" id="IPR045863">
    <property type="entry name" value="CorA_TM1_TM2"/>
</dbReference>
<dbReference type="GO" id="GO:0050897">
    <property type="term" value="F:cobalt ion binding"/>
    <property type="evidence" value="ECO:0007669"/>
    <property type="project" value="TreeGrafter"/>
</dbReference>
<keyword evidence="7" id="KW-0862">Zinc</keyword>
<evidence type="ECO:0000256" key="8">
    <source>
        <dbReference type="ARBA" id="ARBA00022989"/>
    </source>
</evidence>
<dbReference type="Gene3D" id="1.20.58.340">
    <property type="entry name" value="Magnesium transport protein CorA, transmembrane region"/>
    <property type="match status" value="2"/>
</dbReference>
<dbReference type="AlphaFoldDB" id="A0A5M6ISA0"/>
<evidence type="ECO:0000256" key="5">
    <source>
        <dbReference type="ARBA" id="ARBA00022519"/>
    </source>
</evidence>
<dbReference type="PANTHER" id="PTHR46494:SF3">
    <property type="entry name" value="ZINC TRANSPORT PROTEIN ZNTB"/>
    <property type="match status" value="1"/>
</dbReference>
<evidence type="ECO:0000256" key="1">
    <source>
        <dbReference type="ARBA" id="ARBA00004651"/>
    </source>
</evidence>
<keyword evidence="3" id="KW-0813">Transport</keyword>
<dbReference type="GO" id="GO:0005886">
    <property type="term" value="C:plasma membrane"/>
    <property type="evidence" value="ECO:0007669"/>
    <property type="project" value="UniProtKB-SubCell"/>
</dbReference>
<evidence type="ECO:0000256" key="6">
    <source>
        <dbReference type="ARBA" id="ARBA00022692"/>
    </source>
</evidence>
<evidence type="ECO:0000256" key="10">
    <source>
        <dbReference type="ARBA" id="ARBA00023136"/>
    </source>
</evidence>
<dbReference type="RefSeq" id="WP_150042203.1">
    <property type="nucleotide sequence ID" value="NZ_VWPK01000028.1"/>
</dbReference>
<dbReference type="Proteomes" id="UP000325255">
    <property type="component" value="Unassembled WGS sequence"/>
</dbReference>
<evidence type="ECO:0000313" key="12">
    <source>
        <dbReference type="EMBL" id="KAA5610767.1"/>
    </source>
</evidence>
<evidence type="ECO:0000256" key="7">
    <source>
        <dbReference type="ARBA" id="ARBA00022833"/>
    </source>
</evidence>
<evidence type="ECO:0000256" key="3">
    <source>
        <dbReference type="ARBA" id="ARBA00022448"/>
    </source>
</evidence>
<dbReference type="SUPFAM" id="SSF144083">
    <property type="entry name" value="Magnesium transport protein CorA, transmembrane region"/>
    <property type="match status" value="1"/>
</dbReference>
<dbReference type="Pfam" id="PF01544">
    <property type="entry name" value="CorA"/>
    <property type="match status" value="1"/>
</dbReference>
<dbReference type="PANTHER" id="PTHR46494">
    <property type="entry name" value="CORA FAMILY METAL ION TRANSPORTER (EUROFUNG)"/>
    <property type="match status" value="1"/>
</dbReference>
<comment type="caution">
    <text evidence="12">The sequence shown here is derived from an EMBL/GenBank/DDBJ whole genome shotgun (WGS) entry which is preliminary data.</text>
</comment>
<reference evidence="12 13" key="1">
    <citation type="submission" date="2019-09" db="EMBL/GenBank/DDBJ databases">
        <title>Genome sequence of Rhodovastum atsumiense, a diverse member of the Acetobacteraceae family of non-sulfur purple photosynthetic bacteria.</title>
        <authorList>
            <person name="Meyer T."/>
            <person name="Kyndt J."/>
        </authorList>
    </citation>
    <scope>NUCLEOTIDE SEQUENCE [LARGE SCALE GENOMIC DNA]</scope>
    <source>
        <strain evidence="12 13">DSM 21279</strain>
    </source>
</reference>
<feature type="transmembrane region" description="Helical" evidence="11">
    <location>
        <begin position="267"/>
        <end position="289"/>
    </location>
</feature>
<keyword evidence="6 11" id="KW-0812">Transmembrane</keyword>
<dbReference type="SUPFAM" id="SSF143865">
    <property type="entry name" value="CorA soluble domain-like"/>
    <property type="match status" value="1"/>
</dbReference>
<keyword evidence="5" id="KW-0997">Cell inner membrane</keyword>
<name>A0A5M6ISA0_9PROT</name>
<organism evidence="12 13">
    <name type="scientific">Rhodovastum atsumiense</name>
    <dbReference type="NCBI Taxonomy" id="504468"/>
    <lineage>
        <taxon>Bacteria</taxon>
        <taxon>Pseudomonadati</taxon>
        <taxon>Pseudomonadota</taxon>
        <taxon>Alphaproteobacteria</taxon>
        <taxon>Acetobacterales</taxon>
        <taxon>Acetobacteraceae</taxon>
        <taxon>Rhodovastum</taxon>
    </lineage>
</organism>
<keyword evidence="9" id="KW-0406">Ion transport</keyword>
<dbReference type="GO" id="GO:0015095">
    <property type="term" value="F:magnesium ion transmembrane transporter activity"/>
    <property type="evidence" value="ECO:0007669"/>
    <property type="project" value="TreeGrafter"/>
</dbReference>
<dbReference type="Gene3D" id="3.30.460.20">
    <property type="entry name" value="CorA soluble domain-like"/>
    <property type="match status" value="1"/>
</dbReference>
<keyword evidence="4" id="KW-1003">Cell membrane</keyword>